<organism evidence="2 3">
    <name type="scientific">Megalurothrips usitatus</name>
    <name type="common">bean blossom thrips</name>
    <dbReference type="NCBI Taxonomy" id="439358"/>
    <lineage>
        <taxon>Eukaryota</taxon>
        <taxon>Metazoa</taxon>
        <taxon>Ecdysozoa</taxon>
        <taxon>Arthropoda</taxon>
        <taxon>Hexapoda</taxon>
        <taxon>Insecta</taxon>
        <taxon>Pterygota</taxon>
        <taxon>Neoptera</taxon>
        <taxon>Paraneoptera</taxon>
        <taxon>Thysanoptera</taxon>
        <taxon>Terebrantia</taxon>
        <taxon>Thripoidea</taxon>
        <taxon>Thripidae</taxon>
        <taxon>Megalurothrips</taxon>
    </lineage>
</organism>
<reference evidence="2" key="1">
    <citation type="submission" date="2022-12" db="EMBL/GenBank/DDBJ databases">
        <title>Chromosome-level genome assembly of the bean flower thrips Megalurothrips usitatus.</title>
        <authorList>
            <person name="Ma L."/>
            <person name="Liu Q."/>
            <person name="Li H."/>
            <person name="Cai W."/>
        </authorList>
    </citation>
    <scope>NUCLEOTIDE SEQUENCE</scope>
    <source>
        <strain evidence="2">Cailab_2022a</strain>
    </source>
</reference>
<dbReference type="GO" id="GO:0006384">
    <property type="term" value="P:transcription initiation at RNA polymerase III promoter"/>
    <property type="evidence" value="ECO:0007669"/>
    <property type="project" value="InterPro"/>
</dbReference>
<dbReference type="AlphaFoldDB" id="A0AAV7XXX7"/>
<dbReference type="GO" id="GO:0006366">
    <property type="term" value="P:transcription by RNA polymerase II"/>
    <property type="evidence" value="ECO:0007669"/>
    <property type="project" value="InterPro"/>
</dbReference>
<dbReference type="EMBL" id="JAPTSV010000002">
    <property type="protein sequence ID" value="KAJ1530296.1"/>
    <property type="molecule type" value="Genomic_DNA"/>
</dbReference>
<feature type="coiled-coil region" evidence="1">
    <location>
        <begin position="14"/>
        <end position="51"/>
    </location>
</feature>
<dbReference type="Proteomes" id="UP001075354">
    <property type="component" value="Chromosome 2"/>
</dbReference>
<keyword evidence="3" id="KW-1185">Reference proteome</keyword>
<protein>
    <submittedName>
        <fullName evidence="2">Uncharacterized protein</fullName>
    </submittedName>
</protein>
<sequence length="152" mass="17373">MAEKVPASLKGNKLRRLVAEERRLLLEKSALEEMLKNVQALRTKLKVEQIQLGSNLQAELGESYVEVPLQALPVPEPVNMEQEERNIAVNKPTLDLGVNNFQSECSTNRFCYFKLVLKILNETVLCSVFQICFMTISRKMMMTQMVLVVSRK</sequence>
<proteinExistence type="predicted"/>
<name>A0AAV7XXX7_9NEOP</name>
<evidence type="ECO:0000313" key="3">
    <source>
        <dbReference type="Proteomes" id="UP001075354"/>
    </source>
</evidence>
<dbReference type="Pfam" id="PF15497">
    <property type="entry name" value="SNAPC5"/>
    <property type="match status" value="1"/>
</dbReference>
<dbReference type="GO" id="GO:0005634">
    <property type="term" value="C:nucleus"/>
    <property type="evidence" value="ECO:0007669"/>
    <property type="project" value="InterPro"/>
</dbReference>
<dbReference type="InterPro" id="IPR029138">
    <property type="entry name" value="SNAPC5"/>
</dbReference>
<keyword evidence="1" id="KW-0175">Coiled coil</keyword>
<comment type="caution">
    <text evidence="2">The sequence shown here is derived from an EMBL/GenBank/DDBJ whole genome shotgun (WGS) entry which is preliminary data.</text>
</comment>
<gene>
    <name evidence="2" type="ORF">ONE63_005216</name>
</gene>
<accession>A0AAV7XXX7</accession>
<evidence type="ECO:0000256" key="1">
    <source>
        <dbReference type="SAM" id="Coils"/>
    </source>
</evidence>
<evidence type="ECO:0000313" key="2">
    <source>
        <dbReference type="EMBL" id="KAJ1530296.1"/>
    </source>
</evidence>